<evidence type="ECO:0000313" key="5">
    <source>
        <dbReference type="EMBL" id="SHL66767.1"/>
    </source>
</evidence>
<name>A0A1M7CHT4_9FIRM</name>
<dbReference type="PANTHER" id="PTHR42756">
    <property type="entry name" value="TRANSCRIPTIONAL REGULATOR, MARR"/>
    <property type="match status" value="1"/>
</dbReference>
<dbReference type="Pfam" id="PF01047">
    <property type="entry name" value="MarR"/>
    <property type="match status" value="1"/>
</dbReference>
<gene>
    <name evidence="5" type="ORF">SAMN02745136_05422</name>
</gene>
<evidence type="ECO:0000313" key="6">
    <source>
        <dbReference type="Proteomes" id="UP000184386"/>
    </source>
</evidence>
<dbReference type="Proteomes" id="UP000184386">
    <property type="component" value="Unassembled WGS sequence"/>
</dbReference>
<feature type="domain" description="HTH marR-type" evidence="4">
    <location>
        <begin position="1"/>
        <end position="155"/>
    </location>
</feature>
<dbReference type="InterPro" id="IPR000835">
    <property type="entry name" value="HTH_MarR-typ"/>
</dbReference>
<dbReference type="InterPro" id="IPR036388">
    <property type="entry name" value="WH-like_DNA-bd_sf"/>
</dbReference>
<dbReference type="PROSITE" id="PS50995">
    <property type="entry name" value="HTH_MARR_2"/>
    <property type="match status" value="1"/>
</dbReference>
<keyword evidence="2 5" id="KW-0238">DNA-binding</keyword>
<dbReference type="EMBL" id="FRAC01000043">
    <property type="protein sequence ID" value="SHL66767.1"/>
    <property type="molecule type" value="Genomic_DNA"/>
</dbReference>
<dbReference type="PANTHER" id="PTHR42756:SF1">
    <property type="entry name" value="TRANSCRIPTIONAL REPRESSOR OF EMRAB OPERON"/>
    <property type="match status" value="1"/>
</dbReference>
<dbReference type="SMART" id="SM00347">
    <property type="entry name" value="HTH_MARR"/>
    <property type="match status" value="1"/>
</dbReference>
<dbReference type="STRING" id="1121322.SAMN02745136_05422"/>
<dbReference type="RefSeq" id="WP_073280320.1">
    <property type="nucleotide sequence ID" value="NZ_FRAC01000043.1"/>
</dbReference>
<keyword evidence="6" id="KW-1185">Reference proteome</keyword>
<evidence type="ECO:0000256" key="2">
    <source>
        <dbReference type="ARBA" id="ARBA00023125"/>
    </source>
</evidence>
<reference evidence="5 6" key="1">
    <citation type="submission" date="2016-11" db="EMBL/GenBank/DDBJ databases">
        <authorList>
            <person name="Jaros S."/>
            <person name="Januszkiewicz K."/>
            <person name="Wedrychowicz H."/>
        </authorList>
    </citation>
    <scope>NUCLEOTIDE SEQUENCE [LARGE SCALE GENOMIC DNA]</scope>
    <source>
        <strain evidence="5 6">DSM 15929</strain>
    </source>
</reference>
<accession>A0A1M7CHT4</accession>
<dbReference type="SUPFAM" id="SSF46785">
    <property type="entry name" value="Winged helix' DNA-binding domain"/>
    <property type="match status" value="1"/>
</dbReference>
<dbReference type="PRINTS" id="PR00598">
    <property type="entry name" value="HTHMARR"/>
</dbReference>
<dbReference type="GO" id="GO:0003700">
    <property type="term" value="F:DNA-binding transcription factor activity"/>
    <property type="evidence" value="ECO:0007669"/>
    <property type="project" value="InterPro"/>
</dbReference>
<dbReference type="GO" id="GO:0003677">
    <property type="term" value="F:DNA binding"/>
    <property type="evidence" value="ECO:0007669"/>
    <property type="project" value="UniProtKB-KW"/>
</dbReference>
<sequence>MDREKLVHQYFNEREKTTVEYYRYLTKPREYIPGLTLYMSELELLNAIRDSEVPAISDLAQKLSITHGAVSQTVTRLMKKGLVIREQNGNDRRFNNVSLTELGVQVSDIDKHIRNLLKQEVSKISAHLTEQDILMIMDSDRAMRKVLSVYDDIIKDIHKK</sequence>
<dbReference type="Gene3D" id="1.10.10.10">
    <property type="entry name" value="Winged helix-like DNA-binding domain superfamily/Winged helix DNA-binding domain"/>
    <property type="match status" value="1"/>
</dbReference>
<evidence type="ECO:0000259" key="4">
    <source>
        <dbReference type="PROSITE" id="PS50995"/>
    </source>
</evidence>
<keyword evidence="3" id="KW-0804">Transcription</keyword>
<proteinExistence type="predicted"/>
<evidence type="ECO:0000256" key="3">
    <source>
        <dbReference type="ARBA" id="ARBA00023163"/>
    </source>
</evidence>
<dbReference type="InterPro" id="IPR036390">
    <property type="entry name" value="WH_DNA-bd_sf"/>
</dbReference>
<protein>
    <submittedName>
        <fullName evidence="5">DNA-binding transcriptional regulator, MarR family</fullName>
    </submittedName>
</protein>
<organism evidence="5 6">
    <name type="scientific">Anaerocolumna jejuensis DSM 15929</name>
    <dbReference type="NCBI Taxonomy" id="1121322"/>
    <lineage>
        <taxon>Bacteria</taxon>
        <taxon>Bacillati</taxon>
        <taxon>Bacillota</taxon>
        <taxon>Clostridia</taxon>
        <taxon>Lachnospirales</taxon>
        <taxon>Lachnospiraceae</taxon>
        <taxon>Anaerocolumna</taxon>
    </lineage>
</organism>
<evidence type="ECO:0000256" key="1">
    <source>
        <dbReference type="ARBA" id="ARBA00023015"/>
    </source>
</evidence>
<dbReference type="AlphaFoldDB" id="A0A1M7CHT4"/>
<keyword evidence="1" id="KW-0805">Transcription regulation</keyword>